<accession>A0A1B6JM92</accession>
<dbReference type="InterPro" id="IPR018870">
    <property type="entry name" value="Tti2"/>
</dbReference>
<protein>
    <submittedName>
        <fullName evidence="2">Uncharacterized protein</fullName>
    </submittedName>
</protein>
<evidence type="ECO:0000256" key="1">
    <source>
        <dbReference type="ARBA" id="ARBA00034736"/>
    </source>
</evidence>
<dbReference type="EMBL" id="GECU01007411">
    <property type="protein sequence ID" value="JAT00296.1"/>
    <property type="molecule type" value="Transcribed_RNA"/>
</dbReference>
<dbReference type="GO" id="GO:0110078">
    <property type="term" value="C:TTT Hsp90 cochaperone complex"/>
    <property type="evidence" value="ECO:0007669"/>
    <property type="project" value="InterPro"/>
</dbReference>
<name>A0A1B6JM92_9HEMI</name>
<comment type="similarity">
    <text evidence="1">Belongs to the TTI2 family.</text>
</comment>
<dbReference type="Pfam" id="PF10521">
    <property type="entry name" value="Tti2"/>
    <property type="match status" value="1"/>
</dbReference>
<dbReference type="AlphaFoldDB" id="A0A1B6JM92"/>
<reference evidence="2" key="1">
    <citation type="submission" date="2015-11" db="EMBL/GenBank/DDBJ databases">
        <title>De novo transcriptome assembly of four potential Pierce s Disease insect vectors from Arizona vineyards.</title>
        <authorList>
            <person name="Tassone E.E."/>
        </authorList>
    </citation>
    <scope>NUCLEOTIDE SEQUENCE</scope>
</reference>
<evidence type="ECO:0000313" key="2">
    <source>
        <dbReference type="EMBL" id="JAT00296.1"/>
    </source>
</evidence>
<dbReference type="InterPro" id="IPR011989">
    <property type="entry name" value="ARM-like"/>
</dbReference>
<dbReference type="Gene3D" id="1.25.10.10">
    <property type="entry name" value="Leucine-rich Repeat Variant"/>
    <property type="match status" value="1"/>
</dbReference>
<dbReference type="PANTHER" id="PTHR32226:SF2">
    <property type="entry name" value="TELO2-INTERACTING PROTEIN 2"/>
    <property type="match status" value="1"/>
</dbReference>
<dbReference type="GO" id="GO:0005829">
    <property type="term" value="C:cytosol"/>
    <property type="evidence" value="ECO:0007669"/>
    <property type="project" value="TreeGrafter"/>
</dbReference>
<dbReference type="SUPFAM" id="SSF48371">
    <property type="entry name" value="ARM repeat"/>
    <property type="match status" value="1"/>
</dbReference>
<dbReference type="PANTHER" id="PTHR32226">
    <property type="entry name" value="TELO2-INTERACTING PROTEIN 2"/>
    <property type="match status" value="1"/>
</dbReference>
<dbReference type="EMBL" id="GECU01000268">
    <property type="protein sequence ID" value="JAT07439.1"/>
    <property type="molecule type" value="Transcribed_RNA"/>
</dbReference>
<proteinExistence type="inferred from homology"/>
<dbReference type="InterPro" id="IPR016024">
    <property type="entry name" value="ARM-type_fold"/>
</dbReference>
<sequence>MAVANKSVGHGGQPFSDDNVNPHSIDLLELLKCSILPEQKYNFDEPLQDSCFKEHILNVETNLLNAISLLTKIREGEAIPKKIVLYTILVAGENSTINMWTNHKIMMYADNLLKEILTRYGYSDLSSLLKLEVDDCLSELRPKLLKNTWKNYPAAVDSFIWILFSLKCPHVGEHLHSILPTCLLLTDDHVYANKVKGLQCLQHVASNVSRTDLNQYGQGAVIYKAVEHMVYLREPEIIPHLAKCLIALLSKTEQSPTSHSLTWNHFDDVLNIWLPSMEMEQKLVLREAYIENLNEFLQAMGLGSARWSRKLMLIFSDYCEQEHTREMSLKALLTFINSAWPRISSHFHSIVVILMKVIINIKTKGSISNYGTRPSGILVKQCFRALERLSNLMYRDFVNKIKENDDMADLYKLIMENEILSQSL</sequence>
<dbReference type="GO" id="GO:0005634">
    <property type="term" value="C:nucleus"/>
    <property type="evidence" value="ECO:0007669"/>
    <property type="project" value="TreeGrafter"/>
</dbReference>
<gene>
    <name evidence="3" type="ORF">g.17335</name>
    <name evidence="2" type="ORF">g.17336</name>
</gene>
<evidence type="ECO:0000313" key="3">
    <source>
        <dbReference type="EMBL" id="JAT07439.1"/>
    </source>
</evidence>
<organism evidence="2">
    <name type="scientific">Homalodisca liturata</name>
    <dbReference type="NCBI Taxonomy" id="320908"/>
    <lineage>
        <taxon>Eukaryota</taxon>
        <taxon>Metazoa</taxon>
        <taxon>Ecdysozoa</taxon>
        <taxon>Arthropoda</taxon>
        <taxon>Hexapoda</taxon>
        <taxon>Insecta</taxon>
        <taxon>Pterygota</taxon>
        <taxon>Neoptera</taxon>
        <taxon>Paraneoptera</taxon>
        <taxon>Hemiptera</taxon>
        <taxon>Auchenorrhyncha</taxon>
        <taxon>Membracoidea</taxon>
        <taxon>Cicadellidae</taxon>
        <taxon>Cicadellinae</taxon>
        <taxon>Proconiini</taxon>
        <taxon>Homalodisca</taxon>
    </lineage>
</organism>